<gene>
    <name evidence="1" type="ORF">FEZ53_10590</name>
</gene>
<accession>A0A5R9B1U5</accession>
<name>A0A5R9B1U5_STAXY</name>
<proteinExistence type="predicted"/>
<dbReference type="OrthoDB" id="3035083at2"/>
<dbReference type="AlphaFoldDB" id="A0A5R9B1U5"/>
<comment type="caution">
    <text evidence="1">The sequence shown here is derived from an EMBL/GenBank/DDBJ whole genome shotgun (WGS) entry which is preliminary data.</text>
</comment>
<dbReference type="RefSeq" id="WP_107542716.1">
    <property type="nucleotide sequence ID" value="NZ_CP031275.1"/>
</dbReference>
<reference evidence="1 2" key="1">
    <citation type="submission" date="2019-05" db="EMBL/GenBank/DDBJ databases">
        <title>The metagenome of a microbial culture collection derived from dairy environment covers the genomic content of the human microbiome.</title>
        <authorList>
            <person name="Roder T."/>
            <person name="Wuthrich D."/>
            <person name="Sattari Z."/>
            <person name="Von Ah U."/>
            <person name="Bar C."/>
            <person name="Ronchi F."/>
            <person name="Macpherson A.J."/>
            <person name="Ganal-Vonarburg S.C."/>
            <person name="Bruggmann R."/>
            <person name="Vergeres G."/>
        </authorList>
    </citation>
    <scope>NUCLEOTIDE SEQUENCE [LARGE SCALE GENOMIC DNA]</scope>
    <source>
        <strain evidence="1 2">FAM 20833</strain>
    </source>
</reference>
<dbReference type="EMBL" id="VBTJ01000002">
    <property type="protein sequence ID" value="TLP89892.1"/>
    <property type="molecule type" value="Genomic_DNA"/>
</dbReference>
<organism evidence="1 2">
    <name type="scientific">Staphylococcus xylosus</name>
    <dbReference type="NCBI Taxonomy" id="1288"/>
    <lineage>
        <taxon>Bacteria</taxon>
        <taxon>Bacillati</taxon>
        <taxon>Bacillota</taxon>
        <taxon>Bacilli</taxon>
        <taxon>Bacillales</taxon>
        <taxon>Staphylococcaceae</taxon>
        <taxon>Staphylococcus</taxon>
    </lineage>
</organism>
<evidence type="ECO:0000313" key="1">
    <source>
        <dbReference type="EMBL" id="TLP89892.1"/>
    </source>
</evidence>
<dbReference type="Proteomes" id="UP000307747">
    <property type="component" value="Unassembled WGS sequence"/>
</dbReference>
<evidence type="ECO:0000313" key="2">
    <source>
        <dbReference type="Proteomes" id="UP000307747"/>
    </source>
</evidence>
<sequence length="214" mass="25433">MIDIYKEKFAYYERLLSLQFYSSEDTYHNPTKGEEREKFITFLIASLLPQIKFSRGILTDSTWQSKQVDFVKLNQDAINTGTIFRACDALIFMEIKSNAKTKDFVELNAVAEELKRINDKILVGMFCYKTEIHQRTVLKKFSIIYDKDIDGYDEYKKEYDEFPYIDFCYSLNMGAELNMQTDCYFLDRNFNNLTLYKGEPGITMELFTRRLQYE</sequence>
<protein>
    <submittedName>
        <fullName evidence="1">Uncharacterized protein</fullName>
    </submittedName>
</protein>